<gene>
    <name evidence="2" type="ORF">XBKB1_1930006</name>
</gene>
<keyword evidence="1" id="KW-1133">Transmembrane helix</keyword>
<dbReference type="AlphaFoldDB" id="A0A077PSI6"/>
<sequence>MVYHGDWPPAVGCIWLNAYQRCGIGTWRDPHISLLIFFVVYAAVFGVGYAYMMKLIRKGPNKELTNGH</sequence>
<name>A0A077PSI6_XENBV</name>
<keyword evidence="1" id="KW-0812">Transmembrane</keyword>
<accession>A0A077PSI6</accession>
<comment type="caution">
    <text evidence="2">The sequence shown here is derived from an EMBL/GenBank/DDBJ whole genome shotgun (WGS) entry which is preliminary data.</text>
</comment>
<dbReference type="EMBL" id="CBSZ010000105">
    <property type="protein sequence ID" value="CDH23651.1"/>
    <property type="molecule type" value="Genomic_DNA"/>
</dbReference>
<dbReference type="HOGENOM" id="CLU_2793099_0_0_6"/>
<dbReference type="Proteomes" id="UP000028493">
    <property type="component" value="Unassembled WGS sequence"/>
</dbReference>
<reference evidence="2" key="1">
    <citation type="submission" date="2013-07" db="EMBL/GenBank/DDBJ databases">
        <title>Sub-species coevolution in mutualistic symbiosis.</title>
        <authorList>
            <person name="Murfin K."/>
            <person name="Klassen J."/>
            <person name="Lee M."/>
            <person name="Forst S."/>
            <person name="Stock P."/>
            <person name="Goodrich-Blair H."/>
        </authorList>
    </citation>
    <scope>NUCLEOTIDE SEQUENCE [LARGE SCALE GENOMIC DNA]</scope>
    <source>
        <strain evidence="2">Kraussei Becker Underwood</strain>
    </source>
</reference>
<evidence type="ECO:0000256" key="1">
    <source>
        <dbReference type="SAM" id="Phobius"/>
    </source>
</evidence>
<evidence type="ECO:0000313" key="2">
    <source>
        <dbReference type="EMBL" id="CDH23651.1"/>
    </source>
</evidence>
<feature type="transmembrane region" description="Helical" evidence="1">
    <location>
        <begin position="32"/>
        <end position="52"/>
    </location>
</feature>
<protein>
    <submittedName>
        <fullName evidence="2">Uncharacterized protein</fullName>
    </submittedName>
</protein>
<proteinExistence type="predicted"/>
<organism evidence="2">
    <name type="scientific">Xenorhabdus bovienii str. kraussei Becker Underwood</name>
    <dbReference type="NCBI Taxonomy" id="1398204"/>
    <lineage>
        <taxon>Bacteria</taxon>
        <taxon>Pseudomonadati</taxon>
        <taxon>Pseudomonadota</taxon>
        <taxon>Gammaproteobacteria</taxon>
        <taxon>Enterobacterales</taxon>
        <taxon>Morganellaceae</taxon>
        <taxon>Xenorhabdus</taxon>
    </lineage>
</organism>
<keyword evidence="1" id="KW-0472">Membrane</keyword>